<dbReference type="CDD" id="cd20379">
    <property type="entry name" value="Tudor_dTUD-like"/>
    <property type="match status" value="1"/>
</dbReference>
<evidence type="ECO:0000256" key="1">
    <source>
        <dbReference type="ARBA" id="ARBA00022884"/>
    </source>
</evidence>
<sequence>MADSFFVSANKRPAPDNYLREISNSYDNGYDSGLGSKPPSKLQSASVRKVVTDQPPCKKLYLYPLKAGWTKEALCSQFSHFGKVTEVYIDEKTQRWAFISMDTKEEAERALRGLTGTPEFSGDVQIRYAKDKSAESASAASIKAGNSEETPQTGKQFINSFKPKPLMGCSVAVADQSERLLPNFQFSKTLFPVSDLKPNINGSYQKPILTNGSQYQTLPNCLYCKHQTVESCLKCHQSFCSLNCMIRGYDGHTDQCIMTAQHSSQLKNQPRMPVINGQPFNNVFPINGQPDVYPTISQEFEKTSRYYLDHSKQSTFSAENSLKTLNINSLSAKNEANDFEDLPDKSVPQISYSKKFESRKPAGSESSKKTDGIQTNGLHRMKDNRSSRHPSTTNTATEDEDAGSDFNTSVSGKRGFNEKREREGKFNRWSKENVSSDDPSPVSENRSNKENERSLVKRSSASENRLRKLNDSSRDYPSPMLVLTNSNDLCCIQPAVSRQRPKIENEASWDNQSADFRSRSKNENELSWDNQPAGSRSRSKNENESCWDNQSQESKYRSKEENSSSKNTRSSPTESRPKKENAASRIRSSAKDRTSSRENRSPASGHSGYRSSNEKMSDDAMGSKRRIDSQLVVAPRKPVNEKDDVDSPFSSPKSKFNNAQTKNPEFSPPDRPNFTKNARFEARLADVEQPTITLVQETDALNYMMDTLQKFNFEPMVKFDLHAKCVCKKIRDGKWHRCIVVELNPLRVKFVDSSHVPTSVKNDDLRKLPVEFNVVPPFEHREWNVNLIKKSFDEELIDVRRNRDGGKPQDYSYWKIILKENTPIKVGVLYKEPKTKKIFVTDVDKSTKLMNLIKKKNPDSLSELKEIRLNTMCLAFFEECWNRARITSVDPLEVYFIDFGNTEWAKKSDLKMIPDDIVGIEPLVVAVKFRSESNSSVNENDTVDIVPIKQVVQENVWIVRLASESEALERPSSAPELTNRHAPRVEINGIMNVQVLYAVSTTEYYVGPPDTSNRLEKMNIPDPEILKMKPLRTTSVGTFCLFKFDGIWSRAKIVKSEPLTILFIDFGNEEEVELEQLYPMPEKFQAIPPLMEILILAADRDPLCDIMTYGVIPVELNDTFTAVQISLLKMKSELPAVKEPKIDLICAEWTNVLARVKIMETNPLTLCYLDFGYEEEKDTYCNLREIPNSLAQIDPLISEVRYIAEVISDSDSLSDSRTEYDSASEANTTFLSEASTSFYETMNGHSTSATSPQMEGTNRVVLPTLVERTIDEHGSEIGSVTTTVLGEDFKTRYPNMSKKYFIDEISINSSLSLSFVNKLTDSRYTGVLLSKESPQQSLLKRYLQKDVSADPNYKPKVGDTIAALLPDSDIWGRAVVLFEPSNVNAKYRVAMLDMGCACDVEEIARLHKIFHNLSSLSFSCEIQQFPTKRKPLKVWQIHKCEINERLGDGTVIVHVWNPAKPHQRYQVSLRPWIPSVDELGISKMEVQSHNEVRITSYTHMSSNTCYISLFDDESFRVEMMFMEDVADFCLEAEPMTAEPFISEIVGVEYEGSFWRGQVREKIENTYSILLLDRGIVCTSDLSHMRSLDEHLKISFSLAVPVTLKHVPITETTPKALDYMKNLIVKNKKFDVIIDEKTGEVELKSDDGPTVNESLVRLLTPAWMKEFKKSKNLSSIPRNRTSYARYYVDDLQYDELVVGSKVNLFVAEASNADFCVVNKNGKNYKHLVNVNLYGRLAEYANTVDSPYVPISRELCIAKHEDAWYRAVCLISQPNTKIQLLLIDDGRYVFVWHTHIRIMIEEFSHYVATALICTPKGEIEVV</sequence>
<feature type="compositionally biased region" description="Polar residues" evidence="3">
    <location>
        <begin position="564"/>
        <end position="574"/>
    </location>
</feature>
<dbReference type="InterPro" id="IPR012677">
    <property type="entry name" value="Nucleotide-bd_a/b_plait_sf"/>
</dbReference>
<dbReference type="CDD" id="cd00590">
    <property type="entry name" value="RRM_SF"/>
    <property type="match status" value="1"/>
</dbReference>
<dbReference type="Gene3D" id="2.30.30.140">
    <property type="match status" value="5"/>
</dbReference>
<dbReference type="PROSITE" id="PS50304">
    <property type="entry name" value="TUDOR"/>
    <property type="match status" value="2"/>
</dbReference>
<feature type="domain" description="Tudor" evidence="5">
    <location>
        <begin position="1033"/>
        <end position="1087"/>
    </location>
</feature>
<feature type="compositionally biased region" description="Basic and acidic residues" evidence="3">
    <location>
        <begin position="415"/>
        <end position="431"/>
    </location>
</feature>
<dbReference type="GO" id="GO:0003723">
    <property type="term" value="F:RNA binding"/>
    <property type="evidence" value="ECO:0007669"/>
    <property type="project" value="UniProtKB-UniRule"/>
</dbReference>
<dbReference type="Pfam" id="PF00567">
    <property type="entry name" value="TUDOR"/>
    <property type="match status" value="4"/>
</dbReference>
<dbReference type="SUPFAM" id="SSF63748">
    <property type="entry name" value="Tudor/PWWP/MBT"/>
    <property type="match status" value="5"/>
</dbReference>
<feature type="compositionally biased region" description="Basic and acidic residues" evidence="3">
    <location>
        <begin position="446"/>
        <end position="455"/>
    </location>
</feature>
<evidence type="ECO:0000313" key="7">
    <source>
        <dbReference type="Proteomes" id="UP001367676"/>
    </source>
</evidence>
<dbReference type="Pfam" id="PF00076">
    <property type="entry name" value="RRM_1"/>
    <property type="match status" value="1"/>
</dbReference>
<feature type="domain" description="Tudor" evidence="5">
    <location>
        <begin position="866"/>
        <end position="920"/>
    </location>
</feature>
<protein>
    <recommendedName>
        <fullName evidence="8">Tudor domain-containing protein 1</fullName>
    </recommendedName>
</protein>
<dbReference type="PROSITE" id="PS50102">
    <property type="entry name" value="RRM"/>
    <property type="match status" value="1"/>
</dbReference>
<feature type="compositionally biased region" description="Polar residues" evidence="3">
    <location>
        <begin position="544"/>
        <end position="553"/>
    </location>
</feature>
<evidence type="ECO:0000256" key="2">
    <source>
        <dbReference type="PROSITE-ProRule" id="PRU00176"/>
    </source>
</evidence>
<dbReference type="EMBL" id="JBBCAQ010000006">
    <property type="protein sequence ID" value="KAK7603808.1"/>
    <property type="molecule type" value="Genomic_DNA"/>
</dbReference>
<gene>
    <name evidence="6" type="ORF">V9T40_003807</name>
</gene>
<dbReference type="InterPro" id="IPR035979">
    <property type="entry name" value="RBD_domain_sf"/>
</dbReference>
<feature type="compositionally biased region" description="Polar residues" evidence="3">
    <location>
        <begin position="525"/>
        <end position="536"/>
    </location>
</feature>
<feature type="domain" description="RRM" evidence="4">
    <location>
        <begin position="58"/>
        <end position="131"/>
    </location>
</feature>
<keyword evidence="1 2" id="KW-0694">RNA-binding</keyword>
<evidence type="ECO:0000259" key="4">
    <source>
        <dbReference type="PROSITE" id="PS50102"/>
    </source>
</evidence>
<evidence type="ECO:0000259" key="5">
    <source>
        <dbReference type="PROSITE" id="PS50304"/>
    </source>
</evidence>
<organism evidence="6 7">
    <name type="scientific">Parthenolecanium corni</name>
    <dbReference type="NCBI Taxonomy" id="536013"/>
    <lineage>
        <taxon>Eukaryota</taxon>
        <taxon>Metazoa</taxon>
        <taxon>Ecdysozoa</taxon>
        <taxon>Arthropoda</taxon>
        <taxon>Hexapoda</taxon>
        <taxon>Insecta</taxon>
        <taxon>Pterygota</taxon>
        <taxon>Neoptera</taxon>
        <taxon>Paraneoptera</taxon>
        <taxon>Hemiptera</taxon>
        <taxon>Sternorrhyncha</taxon>
        <taxon>Coccoidea</taxon>
        <taxon>Coccidae</taxon>
        <taxon>Parthenolecanium</taxon>
    </lineage>
</organism>
<dbReference type="SMART" id="SM00360">
    <property type="entry name" value="RRM"/>
    <property type="match status" value="1"/>
</dbReference>
<dbReference type="InterPro" id="IPR000504">
    <property type="entry name" value="RRM_dom"/>
</dbReference>
<feature type="compositionally biased region" description="Basic and acidic residues" evidence="3">
    <location>
        <begin position="612"/>
        <end position="628"/>
    </location>
</feature>
<evidence type="ECO:0000256" key="3">
    <source>
        <dbReference type="SAM" id="MobiDB-lite"/>
    </source>
</evidence>
<dbReference type="PANTHER" id="PTHR22948:SF29">
    <property type="entry name" value="FI02030P-RELATED"/>
    <property type="match status" value="1"/>
</dbReference>
<dbReference type="Proteomes" id="UP001367676">
    <property type="component" value="Unassembled WGS sequence"/>
</dbReference>
<proteinExistence type="predicted"/>
<dbReference type="InterPro" id="IPR050621">
    <property type="entry name" value="Tudor_domain_containing"/>
</dbReference>
<feature type="compositionally biased region" description="Polar residues" evidence="3">
    <location>
        <begin position="648"/>
        <end position="664"/>
    </location>
</feature>
<feature type="compositionally biased region" description="Basic and acidic residues" evidence="3">
    <location>
        <begin position="464"/>
        <end position="474"/>
    </location>
</feature>
<dbReference type="PANTHER" id="PTHR22948">
    <property type="entry name" value="TUDOR DOMAIN CONTAINING PROTEIN"/>
    <property type="match status" value="1"/>
</dbReference>
<feature type="compositionally biased region" description="Basic and acidic residues" evidence="3">
    <location>
        <begin position="554"/>
        <end position="563"/>
    </location>
</feature>
<feature type="compositionally biased region" description="Polar residues" evidence="3">
    <location>
        <begin position="432"/>
        <end position="445"/>
    </location>
</feature>
<keyword evidence="7" id="KW-1185">Reference proteome</keyword>
<reference evidence="6 7" key="1">
    <citation type="submission" date="2024-03" db="EMBL/GenBank/DDBJ databases">
        <title>Adaptation during the transition from Ophiocordyceps entomopathogen to insect associate is accompanied by gene loss and intensified selection.</title>
        <authorList>
            <person name="Ward C.M."/>
            <person name="Onetto C.A."/>
            <person name="Borneman A.R."/>
        </authorList>
    </citation>
    <scope>NUCLEOTIDE SEQUENCE [LARGE SCALE GENOMIC DNA]</scope>
    <source>
        <strain evidence="6">AWRI1</strain>
        <tissue evidence="6">Single Adult Female</tissue>
    </source>
</reference>
<evidence type="ECO:0000313" key="6">
    <source>
        <dbReference type="EMBL" id="KAK7603808.1"/>
    </source>
</evidence>
<name>A0AAN9TTD9_9HEMI</name>
<dbReference type="InterPro" id="IPR002999">
    <property type="entry name" value="Tudor"/>
</dbReference>
<dbReference type="SUPFAM" id="SSF54928">
    <property type="entry name" value="RNA-binding domain, RBD"/>
    <property type="match status" value="1"/>
</dbReference>
<feature type="compositionally biased region" description="Basic and acidic residues" evidence="3">
    <location>
        <begin position="589"/>
        <end position="600"/>
    </location>
</feature>
<dbReference type="Gene3D" id="3.30.70.330">
    <property type="match status" value="1"/>
</dbReference>
<feature type="region of interest" description="Disordered" evidence="3">
    <location>
        <begin position="338"/>
        <end position="674"/>
    </location>
</feature>
<dbReference type="SMART" id="SM00333">
    <property type="entry name" value="TUDOR"/>
    <property type="match status" value="7"/>
</dbReference>
<comment type="caution">
    <text evidence="6">The sequence shown here is derived from an EMBL/GenBank/DDBJ whole genome shotgun (WGS) entry which is preliminary data.</text>
</comment>
<accession>A0AAN9TTD9</accession>
<feature type="compositionally biased region" description="Basic and acidic residues" evidence="3">
    <location>
        <begin position="354"/>
        <end position="371"/>
    </location>
</feature>
<evidence type="ECO:0008006" key="8">
    <source>
        <dbReference type="Google" id="ProtNLM"/>
    </source>
</evidence>